<evidence type="ECO:0000256" key="1">
    <source>
        <dbReference type="SAM" id="MobiDB-lite"/>
    </source>
</evidence>
<dbReference type="Gene3D" id="2.30.330.10">
    <property type="entry name" value="SpoA-like"/>
    <property type="match status" value="1"/>
</dbReference>
<gene>
    <name evidence="3" type="ORF">L0664_04385</name>
</gene>
<keyword evidence="3" id="KW-0966">Cell projection</keyword>
<comment type="caution">
    <text evidence="3">The sequence shown here is derived from an EMBL/GenBank/DDBJ whole genome shotgun (WGS) entry which is preliminary data.</text>
</comment>
<dbReference type="EMBL" id="JAKGAQ010000001">
    <property type="protein sequence ID" value="MCF2870297.1"/>
    <property type="molecule type" value="Genomic_DNA"/>
</dbReference>
<feature type="domain" description="Flagellar motor switch protein FliN-like C-terminal" evidence="2">
    <location>
        <begin position="220"/>
        <end position="287"/>
    </location>
</feature>
<keyword evidence="3" id="KW-0969">Cilium</keyword>
<dbReference type="RefSeq" id="WP_235224402.1">
    <property type="nucleotide sequence ID" value="NZ_JAKGAQ010000001.1"/>
</dbReference>
<protein>
    <submittedName>
        <fullName evidence="3">FliM/FliN family flagellar motor switch protein</fullName>
    </submittedName>
</protein>
<dbReference type="SUPFAM" id="SSF101801">
    <property type="entry name" value="Surface presentation of antigens (SPOA)"/>
    <property type="match status" value="1"/>
</dbReference>
<accession>A0ABS9CSU7</accession>
<evidence type="ECO:0000313" key="4">
    <source>
        <dbReference type="Proteomes" id="UP001200557"/>
    </source>
</evidence>
<keyword evidence="3" id="KW-0282">Flagellum</keyword>
<evidence type="ECO:0000313" key="3">
    <source>
        <dbReference type="EMBL" id="MCF2870297.1"/>
    </source>
</evidence>
<dbReference type="Proteomes" id="UP001200557">
    <property type="component" value="Unassembled WGS sequence"/>
</dbReference>
<evidence type="ECO:0000259" key="2">
    <source>
        <dbReference type="Pfam" id="PF01052"/>
    </source>
</evidence>
<keyword evidence="4" id="KW-1185">Reference proteome</keyword>
<sequence>MDALNAVLAHKLGLTPPEPDPDAQGPAPTPMRQMRRALGRAADKAVGLSASVLGIAEENLEAEALIESGPEDWVVIGLRDGSNPGLTGLFLINPALRSALVEMQTMGNLLAASEDERKVTRTDAVLAVPFASQLLRELADVGFGAGVLDPAAYDMGPMDDLRTAGLVMTPGLYRSWRISVQLGGSERQGEMLIAMRPDVTTPIAAHDTAPEWSMALRGAVEEAPADLEAVLARMVLPMSKIEEFEVGQVLQLAGTTVGSVSLVGPGGQKVAMARLGQVAGKRAVRVEVETIELQDDTPRAAPLPELEIPPVDGLIDSGAA</sequence>
<organism evidence="3 4">
    <name type="scientific">Octadecabacter dasysiphoniae</name>
    <dbReference type="NCBI Taxonomy" id="2909341"/>
    <lineage>
        <taxon>Bacteria</taxon>
        <taxon>Pseudomonadati</taxon>
        <taxon>Pseudomonadota</taxon>
        <taxon>Alphaproteobacteria</taxon>
        <taxon>Rhodobacterales</taxon>
        <taxon>Roseobacteraceae</taxon>
        <taxon>Octadecabacter</taxon>
    </lineage>
</organism>
<reference evidence="3 4" key="1">
    <citation type="submission" date="2022-01" db="EMBL/GenBank/DDBJ databases">
        <title>Octadecabacter sp. nov., isolated from a marine alga.</title>
        <authorList>
            <person name="Jin M.S."/>
            <person name="Kim H.M."/>
            <person name="Han D.M."/>
            <person name="Jung J.J."/>
            <person name="Jeon C.O."/>
        </authorList>
    </citation>
    <scope>NUCLEOTIDE SEQUENCE [LARGE SCALE GENOMIC DNA]</scope>
    <source>
        <strain evidence="3 4">G9-8</strain>
    </source>
</reference>
<feature type="region of interest" description="Disordered" evidence="1">
    <location>
        <begin position="10"/>
        <end position="32"/>
    </location>
</feature>
<proteinExistence type="predicted"/>
<name>A0ABS9CSU7_9RHOB</name>
<dbReference type="InterPro" id="IPR001543">
    <property type="entry name" value="FliN-like_C"/>
</dbReference>
<dbReference type="Pfam" id="PF01052">
    <property type="entry name" value="FliMN_C"/>
    <property type="match status" value="1"/>
</dbReference>
<dbReference type="InterPro" id="IPR036429">
    <property type="entry name" value="SpoA-like_sf"/>
</dbReference>